<gene>
    <name evidence="1" type="ORF">RBWH47_00243</name>
</gene>
<sequence length="51" mass="5532">MGRKTVSLQTKSFPEQVSDLGFTFEDSDAGTMPIHSTRSTAAISGWLTILD</sequence>
<protein>
    <submittedName>
        <fullName evidence="1">Uncharacterized protein</fullName>
    </submittedName>
</protein>
<evidence type="ECO:0000313" key="2">
    <source>
        <dbReference type="Proteomes" id="UP000006222"/>
    </source>
</evidence>
<dbReference type="PATRIC" id="fig|991778.3.peg.3042"/>
<proteinExistence type="predicted"/>
<reference evidence="1 2" key="1">
    <citation type="journal article" date="2013" name="Mar. Genomics">
        <title>Expression of sulfatases in Rhodopirellula baltica and the diversity of sulfatases in the genus Rhodopirellula.</title>
        <authorList>
            <person name="Wegner C.E."/>
            <person name="Richter-Heitmann T."/>
            <person name="Klindworth A."/>
            <person name="Klockow C."/>
            <person name="Richter M."/>
            <person name="Achstetter T."/>
            <person name="Glockner F.O."/>
            <person name="Harder J."/>
        </authorList>
    </citation>
    <scope>NUCLEOTIDE SEQUENCE [LARGE SCALE GENOMIC DNA]</scope>
    <source>
        <strain evidence="1 2">WH47</strain>
    </source>
</reference>
<evidence type="ECO:0000313" key="1">
    <source>
        <dbReference type="EMBL" id="EGF27207.1"/>
    </source>
</evidence>
<name>F2AT22_RHOBT</name>
<dbReference type="Proteomes" id="UP000006222">
    <property type="component" value="Unassembled WGS sequence"/>
</dbReference>
<accession>F2AT22</accession>
<comment type="caution">
    <text evidence="1">The sequence shown here is derived from an EMBL/GenBank/DDBJ whole genome shotgun (WGS) entry which is preliminary data.</text>
</comment>
<dbReference type="EMBL" id="AFAR01000156">
    <property type="protein sequence ID" value="EGF27207.1"/>
    <property type="molecule type" value="Genomic_DNA"/>
</dbReference>
<dbReference type="AlphaFoldDB" id="F2AT22"/>
<organism evidence="1 2">
    <name type="scientific">Rhodopirellula baltica WH47</name>
    <dbReference type="NCBI Taxonomy" id="991778"/>
    <lineage>
        <taxon>Bacteria</taxon>
        <taxon>Pseudomonadati</taxon>
        <taxon>Planctomycetota</taxon>
        <taxon>Planctomycetia</taxon>
        <taxon>Pirellulales</taxon>
        <taxon>Pirellulaceae</taxon>
        <taxon>Rhodopirellula</taxon>
    </lineage>
</organism>